<dbReference type="EMBL" id="JOKH01000003">
    <property type="protein sequence ID" value="KEQ17108.1"/>
    <property type="molecule type" value="Genomic_DNA"/>
</dbReference>
<dbReference type="Proteomes" id="UP000028073">
    <property type="component" value="Unassembled WGS sequence"/>
</dbReference>
<evidence type="ECO:0000259" key="1">
    <source>
        <dbReference type="PROSITE" id="PS51186"/>
    </source>
</evidence>
<dbReference type="GO" id="GO:0016747">
    <property type="term" value="F:acyltransferase activity, transferring groups other than amino-acyl groups"/>
    <property type="evidence" value="ECO:0007669"/>
    <property type="project" value="InterPro"/>
</dbReference>
<reference evidence="2 3" key="1">
    <citation type="submission" date="2014-06" db="EMBL/GenBank/DDBJ databases">
        <title>Whole Genome Sequences of Three Symbiotic Endozoicomonas Bacteria.</title>
        <authorList>
            <person name="Neave M.J."/>
            <person name="Apprill A."/>
            <person name="Voolstra C.R."/>
        </authorList>
    </citation>
    <scope>NUCLEOTIDE SEQUENCE [LARGE SCALE GENOMIC DNA]</scope>
    <source>
        <strain evidence="2 3">DSM 25634</strain>
    </source>
</reference>
<keyword evidence="3" id="KW-1185">Reference proteome</keyword>
<evidence type="ECO:0000313" key="3">
    <source>
        <dbReference type="Proteomes" id="UP000028073"/>
    </source>
</evidence>
<dbReference type="eggNOG" id="COG0456">
    <property type="taxonomic scope" value="Bacteria"/>
</dbReference>
<comment type="caution">
    <text evidence="2">The sequence shown here is derived from an EMBL/GenBank/DDBJ whole genome shotgun (WGS) entry which is preliminary data.</text>
</comment>
<dbReference type="PROSITE" id="PS51186">
    <property type="entry name" value="GNAT"/>
    <property type="match status" value="1"/>
</dbReference>
<protein>
    <submittedName>
        <fullName evidence="2">GCN5 family acetyltransferase</fullName>
    </submittedName>
</protein>
<proteinExistence type="predicted"/>
<dbReference type="STRING" id="1137799.GZ78_14635"/>
<keyword evidence="2" id="KW-0808">Transferase</keyword>
<gene>
    <name evidence="2" type="ORF">GZ78_14635</name>
</gene>
<dbReference type="InterPro" id="IPR016181">
    <property type="entry name" value="Acyl_CoA_acyltransferase"/>
</dbReference>
<accession>A0A081NF85</accession>
<dbReference type="CDD" id="cd04301">
    <property type="entry name" value="NAT_SF"/>
    <property type="match status" value="1"/>
</dbReference>
<sequence length="135" mass="15375">MEADPSEECIQKYLKDSWCYAALEDDTVIGICVVKPENNKLAELFNIAVSPDCQAKGTGSKLLKFTLDSLKNKGVQRVELGTGTFGYQLAFYQRQGFRVDSIRKNFFLDHYVEPIFEQGIQHKDMLRLVCDLTVE</sequence>
<organism evidence="2 3">
    <name type="scientific">Endozoicomonas numazuensis</name>
    <dbReference type="NCBI Taxonomy" id="1137799"/>
    <lineage>
        <taxon>Bacteria</taxon>
        <taxon>Pseudomonadati</taxon>
        <taxon>Pseudomonadota</taxon>
        <taxon>Gammaproteobacteria</taxon>
        <taxon>Oceanospirillales</taxon>
        <taxon>Endozoicomonadaceae</taxon>
        <taxon>Endozoicomonas</taxon>
    </lineage>
</organism>
<dbReference type="InterPro" id="IPR000182">
    <property type="entry name" value="GNAT_dom"/>
</dbReference>
<evidence type="ECO:0000313" key="2">
    <source>
        <dbReference type="EMBL" id="KEQ17108.1"/>
    </source>
</evidence>
<dbReference type="Pfam" id="PF00583">
    <property type="entry name" value="Acetyltransf_1"/>
    <property type="match status" value="1"/>
</dbReference>
<feature type="domain" description="N-acetyltransferase" evidence="1">
    <location>
        <begin position="1"/>
        <end position="118"/>
    </location>
</feature>
<dbReference type="AlphaFoldDB" id="A0A081NF85"/>
<dbReference type="Gene3D" id="3.40.630.30">
    <property type="match status" value="1"/>
</dbReference>
<dbReference type="SUPFAM" id="SSF55729">
    <property type="entry name" value="Acyl-CoA N-acyltransferases (Nat)"/>
    <property type="match status" value="1"/>
</dbReference>
<name>A0A081NF85_9GAMM</name>